<dbReference type="EMBL" id="JAPXFL010000002">
    <property type="protein sequence ID" value="KAK9510994.1"/>
    <property type="molecule type" value="Genomic_DNA"/>
</dbReference>
<comment type="caution">
    <text evidence="1">The sequence shown here is derived from an EMBL/GenBank/DDBJ whole genome shotgun (WGS) entry which is preliminary data.</text>
</comment>
<evidence type="ECO:0008006" key="3">
    <source>
        <dbReference type="Google" id="ProtNLM"/>
    </source>
</evidence>
<sequence>MANTSKCLHCLLDFSDSNVSEEIAYKCYGCHGFVHMTCAGLSPEEVECLALKSTFLKYFCNTCNANLELIKKLRGEIDTLKRQIGEQDNCSIFDEVHP</sequence>
<evidence type="ECO:0000313" key="2">
    <source>
        <dbReference type="Proteomes" id="UP001461498"/>
    </source>
</evidence>
<organism evidence="1 2">
    <name type="scientific">Rhynocoris fuscipes</name>
    <dbReference type="NCBI Taxonomy" id="488301"/>
    <lineage>
        <taxon>Eukaryota</taxon>
        <taxon>Metazoa</taxon>
        <taxon>Ecdysozoa</taxon>
        <taxon>Arthropoda</taxon>
        <taxon>Hexapoda</taxon>
        <taxon>Insecta</taxon>
        <taxon>Pterygota</taxon>
        <taxon>Neoptera</taxon>
        <taxon>Paraneoptera</taxon>
        <taxon>Hemiptera</taxon>
        <taxon>Heteroptera</taxon>
        <taxon>Panheteroptera</taxon>
        <taxon>Cimicomorpha</taxon>
        <taxon>Reduviidae</taxon>
        <taxon>Harpactorinae</taxon>
        <taxon>Harpactorini</taxon>
        <taxon>Rhynocoris</taxon>
    </lineage>
</organism>
<evidence type="ECO:0000313" key="1">
    <source>
        <dbReference type="EMBL" id="KAK9510994.1"/>
    </source>
</evidence>
<accession>A0AAW1DJ06</accession>
<name>A0AAW1DJ06_9HEMI</name>
<reference evidence="1 2" key="1">
    <citation type="submission" date="2022-12" db="EMBL/GenBank/DDBJ databases">
        <title>Chromosome-level genome assembly of true bugs.</title>
        <authorList>
            <person name="Ma L."/>
            <person name="Li H."/>
        </authorList>
    </citation>
    <scope>NUCLEOTIDE SEQUENCE [LARGE SCALE GENOMIC DNA]</scope>
    <source>
        <strain evidence="1">Lab_2022b</strain>
    </source>
</reference>
<proteinExistence type="predicted"/>
<dbReference type="InterPro" id="IPR011011">
    <property type="entry name" value="Znf_FYVE_PHD"/>
</dbReference>
<protein>
    <recommendedName>
        <fullName evidence="3">Zinc finger PHD-type domain-containing protein</fullName>
    </recommendedName>
</protein>
<dbReference type="InterPro" id="IPR013083">
    <property type="entry name" value="Znf_RING/FYVE/PHD"/>
</dbReference>
<dbReference type="Proteomes" id="UP001461498">
    <property type="component" value="Unassembled WGS sequence"/>
</dbReference>
<gene>
    <name evidence="1" type="ORF">O3M35_005654</name>
</gene>
<dbReference type="SUPFAM" id="SSF57903">
    <property type="entry name" value="FYVE/PHD zinc finger"/>
    <property type="match status" value="1"/>
</dbReference>
<dbReference type="Gene3D" id="3.30.40.10">
    <property type="entry name" value="Zinc/RING finger domain, C3HC4 (zinc finger)"/>
    <property type="match status" value="1"/>
</dbReference>
<keyword evidence="2" id="KW-1185">Reference proteome</keyword>
<dbReference type="AlphaFoldDB" id="A0AAW1DJ06"/>